<dbReference type="Pfam" id="PF03102">
    <property type="entry name" value="NeuB"/>
    <property type="match status" value="1"/>
</dbReference>
<dbReference type="InterPro" id="IPR020030">
    <property type="entry name" value="Pseudaminic_synth_PseI"/>
</dbReference>
<dbReference type="SMART" id="SM00858">
    <property type="entry name" value="SAF"/>
    <property type="match status" value="1"/>
</dbReference>
<dbReference type="RefSeq" id="WP_100905982.1">
    <property type="nucleotide sequence ID" value="NZ_CP017766.1"/>
</dbReference>
<dbReference type="InterPro" id="IPR006190">
    <property type="entry name" value="SAF_AFP_Neu5Ac"/>
</dbReference>
<accession>A0A2H4VD39</accession>
<dbReference type="Proteomes" id="UP000232806">
    <property type="component" value="Chromosome"/>
</dbReference>
<dbReference type="GO" id="GO:0016051">
    <property type="term" value="P:carbohydrate biosynthetic process"/>
    <property type="evidence" value="ECO:0007669"/>
    <property type="project" value="InterPro"/>
</dbReference>
<dbReference type="SUPFAM" id="SSF51269">
    <property type="entry name" value="AFP III-like domain"/>
    <property type="match status" value="1"/>
</dbReference>
<dbReference type="Gene3D" id="3.20.20.70">
    <property type="entry name" value="Aldolase class I"/>
    <property type="match status" value="1"/>
</dbReference>
<dbReference type="PROSITE" id="PS50844">
    <property type="entry name" value="AFP_LIKE"/>
    <property type="match status" value="1"/>
</dbReference>
<evidence type="ECO:0000313" key="2">
    <source>
        <dbReference type="EMBL" id="AUB56006.1"/>
    </source>
</evidence>
<feature type="domain" description="AFP-like" evidence="1">
    <location>
        <begin position="292"/>
        <end position="348"/>
    </location>
</feature>
<evidence type="ECO:0000259" key="1">
    <source>
        <dbReference type="PROSITE" id="PS50844"/>
    </source>
</evidence>
<organism evidence="2 3">
    <name type="scientific">Methanobacterium subterraneum</name>
    <dbReference type="NCBI Taxonomy" id="59277"/>
    <lineage>
        <taxon>Archaea</taxon>
        <taxon>Methanobacteriati</taxon>
        <taxon>Methanobacteriota</taxon>
        <taxon>Methanomada group</taxon>
        <taxon>Methanobacteria</taxon>
        <taxon>Methanobacteriales</taxon>
        <taxon>Methanobacteriaceae</taxon>
        <taxon>Methanobacterium</taxon>
    </lineage>
</organism>
<dbReference type="OrthoDB" id="71219at2157"/>
<dbReference type="InterPro" id="IPR013785">
    <property type="entry name" value="Aldolase_TIM"/>
</dbReference>
<dbReference type="CDD" id="cd11615">
    <property type="entry name" value="SAF_NeuB_like"/>
    <property type="match status" value="1"/>
</dbReference>
<evidence type="ECO:0000313" key="3">
    <source>
        <dbReference type="Proteomes" id="UP000232806"/>
    </source>
</evidence>
<proteinExistence type="predicted"/>
<dbReference type="InterPro" id="IPR051690">
    <property type="entry name" value="PseI-like"/>
</dbReference>
<dbReference type="GO" id="GO:0047444">
    <property type="term" value="F:N-acylneuraminate-9-phosphate synthase activity"/>
    <property type="evidence" value="ECO:0007669"/>
    <property type="project" value="TreeGrafter"/>
</dbReference>
<protein>
    <submittedName>
        <fullName evidence="2">Pseudaminic acid synthase</fullName>
    </submittedName>
</protein>
<dbReference type="SUPFAM" id="SSF51569">
    <property type="entry name" value="Aldolase"/>
    <property type="match status" value="1"/>
</dbReference>
<gene>
    <name evidence="2" type="ORF">BK007_08340</name>
</gene>
<dbReference type="PANTHER" id="PTHR42966">
    <property type="entry name" value="N-ACETYLNEURAMINATE SYNTHASE"/>
    <property type="match status" value="1"/>
</dbReference>
<dbReference type="EMBL" id="CP017766">
    <property type="protein sequence ID" value="AUB56006.1"/>
    <property type="molecule type" value="Genomic_DNA"/>
</dbReference>
<dbReference type="Gene3D" id="3.90.1210.10">
    <property type="entry name" value="Antifreeze-like/N-acetylneuraminic acid synthase C-terminal domain"/>
    <property type="match status" value="1"/>
</dbReference>
<dbReference type="InterPro" id="IPR036732">
    <property type="entry name" value="AFP_Neu5c_C_sf"/>
</dbReference>
<sequence length="348" mass="38800">MMFEIGERKIGDGEKVFIVAELSSNHNNDFDIAVKTIEAVADCGADAVKLQTYTPDSMTINCDNEYFRINKGTIWDGKTLYGLYEEAYMPWEWQPELKEIAEDLGLVFFSSAFDRTSVDFLEKMDVPAYKIASFEITDLPLIKYIASKKKPMILSTGIASLCDIETAVNVCRRGGNEQLALLKCTSSYPSLPEEMNLKAIDNLKNTFKTVVGFSDHSTGITMAIASVALGANIIEKHVTLDKKLDGTDSIFSVEPETFKKLVKSVREVEKSFGVSEVIVTDTMKQNSMFGRSIFAVKDIKMGDRFSKENIRIIRPGNGLKPKYIKNIIGMVASKDIKKGTPLDWNMLG</sequence>
<dbReference type="PANTHER" id="PTHR42966:SF2">
    <property type="entry name" value="PSEUDAMINIC ACID SYNTHASE"/>
    <property type="match status" value="1"/>
</dbReference>
<reference evidence="2 3" key="1">
    <citation type="submission" date="2016-10" db="EMBL/GenBank/DDBJ databases">
        <title>Comparative genomics between deep and shallow subseafloor isolates.</title>
        <authorList>
            <person name="Ishii S."/>
            <person name="Miller J.R."/>
            <person name="Sutton G."/>
            <person name="Suzuki S."/>
            <person name="Methe B."/>
            <person name="Inagaki F."/>
            <person name="Imachi H."/>
        </authorList>
    </citation>
    <scope>NUCLEOTIDE SEQUENCE [LARGE SCALE GENOMIC DNA]</scope>
    <source>
        <strain evidence="2 3">MO-MB1</strain>
    </source>
</reference>
<dbReference type="InterPro" id="IPR057736">
    <property type="entry name" value="SAF_PseI/NeuA/NeuB"/>
</dbReference>
<dbReference type="InterPro" id="IPR013132">
    <property type="entry name" value="PseI/NeuA/B-like_N"/>
</dbReference>
<name>A0A2H4VD39_9EURY</name>
<dbReference type="GeneID" id="35121600"/>
<dbReference type="Pfam" id="PF08666">
    <property type="entry name" value="SAF"/>
    <property type="match status" value="1"/>
</dbReference>
<dbReference type="NCBIfam" id="TIGR03586">
    <property type="entry name" value="PseI"/>
    <property type="match status" value="1"/>
</dbReference>
<dbReference type="InterPro" id="IPR013974">
    <property type="entry name" value="SAF"/>
</dbReference>
<dbReference type="AlphaFoldDB" id="A0A2H4VD39"/>